<evidence type="ECO:0000256" key="2">
    <source>
        <dbReference type="ARBA" id="ARBA00035108"/>
    </source>
</evidence>
<sequence length="274" mass="30456">MSEADPREPSAATGFYVYGIARDLADEALGDTRGVSDAPVRLVEEDGLIALASPVSLTEFGERGLRENLEDLDWLEATARAHHAVVDAAAAHATVVPLGLVTVYRSEERVRRALRERKEEFTDALERVAGRTEWGVKAYADVRESQSTASAGGEGSSRPGTSYLQRRLVQKNTAEEERRKAMAVAEYVHCQLRDIAVTTRMHRPQDPQLSGEQGWMLLNAAYLVDDTRAQEFRETVTHLARLNPGVRVRVTGPWAPYSFAVEEEPEEEEAWPEP</sequence>
<dbReference type="EMBL" id="BAAAHH010000002">
    <property type="protein sequence ID" value="GAA0938901.1"/>
    <property type="molecule type" value="Genomic_DNA"/>
</dbReference>
<dbReference type="Pfam" id="PF06386">
    <property type="entry name" value="GvpL_GvpF"/>
    <property type="match status" value="1"/>
</dbReference>
<comment type="caution">
    <text evidence="5">The sequence shown here is derived from an EMBL/GenBank/DDBJ whole genome shotgun (WGS) entry which is preliminary data.</text>
</comment>
<evidence type="ECO:0000256" key="1">
    <source>
        <dbReference type="ARBA" id="ARBA00022987"/>
    </source>
</evidence>
<evidence type="ECO:0000313" key="5">
    <source>
        <dbReference type="EMBL" id="GAA0938901.1"/>
    </source>
</evidence>
<dbReference type="PANTHER" id="PTHR36852:SF1">
    <property type="entry name" value="PROTEIN GVPL 2"/>
    <property type="match status" value="1"/>
</dbReference>
<keyword evidence="1" id="KW-0304">Gas vesicle</keyword>
<comment type="similarity">
    <text evidence="3">Belongs to the gas vesicle GvpF/GvpL family.</text>
</comment>
<dbReference type="InterPro" id="IPR009430">
    <property type="entry name" value="GvpL/GvpF"/>
</dbReference>
<protein>
    <submittedName>
        <fullName evidence="5">GvpL/GvpF family gas vesicle protein</fullName>
    </submittedName>
</protein>
<keyword evidence="6" id="KW-1185">Reference proteome</keyword>
<name>A0ABN1Q8N0_9ACTN</name>
<reference evidence="5 6" key="1">
    <citation type="journal article" date="2019" name="Int. J. Syst. Evol. Microbiol.">
        <title>The Global Catalogue of Microorganisms (GCM) 10K type strain sequencing project: providing services to taxonomists for standard genome sequencing and annotation.</title>
        <authorList>
            <consortium name="The Broad Institute Genomics Platform"/>
            <consortium name="The Broad Institute Genome Sequencing Center for Infectious Disease"/>
            <person name="Wu L."/>
            <person name="Ma J."/>
        </authorList>
    </citation>
    <scope>NUCLEOTIDE SEQUENCE [LARGE SCALE GENOMIC DNA]</scope>
    <source>
        <strain evidence="5 6">JCM 10696</strain>
    </source>
</reference>
<proteinExistence type="inferred from homology"/>
<organism evidence="5 6">
    <name type="scientific">Actinocorallia libanotica</name>
    <dbReference type="NCBI Taxonomy" id="46162"/>
    <lineage>
        <taxon>Bacteria</taxon>
        <taxon>Bacillati</taxon>
        <taxon>Actinomycetota</taxon>
        <taxon>Actinomycetes</taxon>
        <taxon>Streptosporangiales</taxon>
        <taxon>Thermomonosporaceae</taxon>
        <taxon>Actinocorallia</taxon>
    </lineage>
</organism>
<evidence type="ECO:0000256" key="3">
    <source>
        <dbReference type="ARBA" id="ARBA00035643"/>
    </source>
</evidence>
<dbReference type="PANTHER" id="PTHR36852">
    <property type="entry name" value="PROTEIN GVPL 2"/>
    <property type="match status" value="1"/>
</dbReference>
<feature type="region of interest" description="Disordered" evidence="4">
    <location>
        <begin position="145"/>
        <end position="164"/>
    </location>
</feature>
<dbReference type="RefSeq" id="WP_344236608.1">
    <property type="nucleotide sequence ID" value="NZ_BAAAHH010000002.1"/>
</dbReference>
<gene>
    <name evidence="5" type="ORF">GCM10009550_07020</name>
</gene>
<evidence type="ECO:0000313" key="6">
    <source>
        <dbReference type="Proteomes" id="UP001500665"/>
    </source>
</evidence>
<evidence type="ECO:0000256" key="4">
    <source>
        <dbReference type="SAM" id="MobiDB-lite"/>
    </source>
</evidence>
<dbReference type="Proteomes" id="UP001500665">
    <property type="component" value="Unassembled WGS sequence"/>
</dbReference>
<comment type="subcellular location">
    <subcellularLocation>
        <location evidence="2">Gas vesicle</location>
    </subcellularLocation>
</comment>
<accession>A0ABN1Q8N0</accession>